<feature type="compositionally biased region" description="Polar residues" evidence="2">
    <location>
        <begin position="219"/>
        <end position="232"/>
    </location>
</feature>
<feature type="compositionally biased region" description="Polar residues" evidence="2">
    <location>
        <begin position="245"/>
        <end position="256"/>
    </location>
</feature>
<name>A0A5E4R6P7_9NEOP</name>
<evidence type="ECO:0000313" key="4">
    <source>
        <dbReference type="Proteomes" id="UP000324832"/>
    </source>
</evidence>
<keyword evidence="4" id="KW-1185">Reference proteome</keyword>
<evidence type="ECO:0000256" key="2">
    <source>
        <dbReference type="SAM" id="MobiDB-lite"/>
    </source>
</evidence>
<proteinExistence type="predicted"/>
<feature type="compositionally biased region" description="Acidic residues" evidence="2">
    <location>
        <begin position="206"/>
        <end position="215"/>
    </location>
</feature>
<reference evidence="3 4" key="1">
    <citation type="submission" date="2017-07" db="EMBL/GenBank/DDBJ databases">
        <authorList>
            <person name="Talla V."/>
            <person name="Backstrom N."/>
        </authorList>
    </citation>
    <scope>NUCLEOTIDE SEQUENCE [LARGE SCALE GENOMIC DNA]</scope>
</reference>
<accession>A0A5E4R6P7</accession>
<feature type="compositionally biased region" description="Low complexity" evidence="2">
    <location>
        <begin position="196"/>
        <end position="205"/>
    </location>
</feature>
<sequence length="357" mass="40236">MSILEDKLRNLREQNIELGQELQFWKLTAAEKETEKINAMRDANELRLQLSMSKNKFMSDSRQLVNMLQTTSETVISHLVQSSTVIAELLEAAKTHMKNWEERNITTRKWSYGSPVSNGKVHRVPPLMLDGRSLQPVVSLSRTLLTNNNRTESSSLNSSRLVPRAVPMHLLQDVYIPLTRIDVSDLQNNEDEDDSTSNTSNNSLQDEQDGDEEEGNVSPILNNEENVNNSTPEDPLEGPSWLLDQPTTNGQKSKQNSPSDDSEEDDSEEEDPIENQVRSHDHEQTGQKSKQNSPADDSEEDDSEKEDPIENQVGSHDHEQTVTGIASVCSQRVHADGAPAQLQRTDTEGYVEQDFFR</sequence>
<feature type="region of interest" description="Disordered" evidence="2">
    <location>
        <begin position="185"/>
        <end position="323"/>
    </location>
</feature>
<feature type="compositionally biased region" description="Acidic residues" evidence="2">
    <location>
        <begin position="260"/>
        <end position="273"/>
    </location>
</feature>
<evidence type="ECO:0000313" key="3">
    <source>
        <dbReference type="EMBL" id="VVD05604.1"/>
    </source>
</evidence>
<keyword evidence="1" id="KW-0175">Coiled coil</keyword>
<feature type="coiled-coil region" evidence="1">
    <location>
        <begin position="1"/>
        <end position="49"/>
    </location>
</feature>
<evidence type="ECO:0000256" key="1">
    <source>
        <dbReference type="SAM" id="Coils"/>
    </source>
</evidence>
<dbReference type="AlphaFoldDB" id="A0A5E4R6P7"/>
<feature type="compositionally biased region" description="Acidic residues" evidence="2">
    <location>
        <begin position="296"/>
        <end position="309"/>
    </location>
</feature>
<feature type="region of interest" description="Disordered" evidence="2">
    <location>
        <begin position="336"/>
        <end position="357"/>
    </location>
</feature>
<dbReference type="EMBL" id="FZQP02006992">
    <property type="protein sequence ID" value="VVD05604.1"/>
    <property type="molecule type" value="Genomic_DNA"/>
</dbReference>
<protein>
    <recommendedName>
        <fullName evidence="5">Shugoshin C-terminal domain-containing protein</fullName>
    </recommendedName>
</protein>
<dbReference type="Proteomes" id="UP000324832">
    <property type="component" value="Unassembled WGS sequence"/>
</dbReference>
<organism evidence="3 4">
    <name type="scientific">Leptidea sinapis</name>
    <dbReference type="NCBI Taxonomy" id="189913"/>
    <lineage>
        <taxon>Eukaryota</taxon>
        <taxon>Metazoa</taxon>
        <taxon>Ecdysozoa</taxon>
        <taxon>Arthropoda</taxon>
        <taxon>Hexapoda</taxon>
        <taxon>Insecta</taxon>
        <taxon>Pterygota</taxon>
        <taxon>Neoptera</taxon>
        <taxon>Endopterygota</taxon>
        <taxon>Lepidoptera</taxon>
        <taxon>Glossata</taxon>
        <taxon>Ditrysia</taxon>
        <taxon>Papilionoidea</taxon>
        <taxon>Pieridae</taxon>
        <taxon>Dismorphiinae</taxon>
        <taxon>Leptidea</taxon>
    </lineage>
</organism>
<feature type="compositionally biased region" description="Polar residues" evidence="2">
    <location>
        <begin position="286"/>
        <end position="295"/>
    </location>
</feature>
<evidence type="ECO:0008006" key="5">
    <source>
        <dbReference type="Google" id="ProtNLM"/>
    </source>
</evidence>
<gene>
    <name evidence="3" type="ORF">LSINAPIS_LOCUS15102</name>
</gene>